<dbReference type="AlphaFoldDB" id="A0A540MKE0"/>
<organism evidence="2 3">
    <name type="scientific">Malus baccata</name>
    <name type="common">Siberian crab apple</name>
    <name type="synonym">Pyrus baccata</name>
    <dbReference type="NCBI Taxonomy" id="106549"/>
    <lineage>
        <taxon>Eukaryota</taxon>
        <taxon>Viridiplantae</taxon>
        <taxon>Streptophyta</taxon>
        <taxon>Embryophyta</taxon>
        <taxon>Tracheophyta</taxon>
        <taxon>Spermatophyta</taxon>
        <taxon>Magnoliopsida</taxon>
        <taxon>eudicotyledons</taxon>
        <taxon>Gunneridae</taxon>
        <taxon>Pentapetalae</taxon>
        <taxon>rosids</taxon>
        <taxon>fabids</taxon>
        <taxon>Rosales</taxon>
        <taxon>Rosaceae</taxon>
        <taxon>Amygdaloideae</taxon>
        <taxon>Maleae</taxon>
        <taxon>Malus</taxon>
    </lineage>
</organism>
<reference evidence="2 3" key="1">
    <citation type="journal article" date="2019" name="G3 (Bethesda)">
        <title>Sequencing of a Wild Apple (Malus baccata) Genome Unravels the Differences Between Cultivated and Wild Apple Species Regarding Disease Resistance and Cold Tolerance.</title>
        <authorList>
            <person name="Chen X."/>
        </authorList>
    </citation>
    <scope>NUCLEOTIDE SEQUENCE [LARGE SCALE GENOMIC DNA]</scope>
    <source>
        <strain evidence="3">cv. Shandingzi</strain>
        <tissue evidence="2">Leaves</tissue>
    </source>
</reference>
<feature type="region of interest" description="Disordered" evidence="1">
    <location>
        <begin position="1"/>
        <end position="29"/>
    </location>
</feature>
<accession>A0A540MKE0</accession>
<evidence type="ECO:0000256" key="1">
    <source>
        <dbReference type="SAM" id="MobiDB-lite"/>
    </source>
</evidence>
<keyword evidence="3" id="KW-1185">Reference proteome</keyword>
<dbReference type="EMBL" id="VIEB01000246">
    <property type="protein sequence ID" value="TQD98869.1"/>
    <property type="molecule type" value="Genomic_DNA"/>
</dbReference>
<proteinExistence type="predicted"/>
<evidence type="ECO:0000313" key="2">
    <source>
        <dbReference type="EMBL" id="TQD98869.1"/>
    </source>
</evidence>
<dbReference type="Proteomes" id="UP000315295">
    <property type="component" value="Unassembled WGS sequence"/>
</dbReference>
<gene>
    <name evidence="2" type="ORF">C1H46_015512</name>
</gene>
<comment type="caution">
    <text evidence="2">The sequence shown here is derived from an EMBL/GenBank/DDBJ whole genome shotgun (WGS) entry which is preliminary data.</text>
</comment>
<name>A0A540MKE0_MALBA</name>
<evidence type="ECO:0000313" key="3">
    <source>
        <dbReference type="Proteomes" id="UP000315295"/>
    </source>
</evidence>
<sequence>MPLSKPNLNESKEVQSKARSSYNDEYGGVSSHYAKNYKVEQLVDKSTGQLGYKQEAKFISTEKIRGQEARVYHRVPDPGEV</sequence>
<protein>
    <submittedName>
        <fullName evidence="2">Uncharacterized protein</fullName>
    </submittedName>
</protein>